<proteinExistence type="predicted"/>
<dbReference type="RefSeq" id="XP_014150844.1">
    <property type="nucleotide sequence ID" value="XM_014295369.1"/>
</dbReference>
<accession>A0A0L0FJI1</accession>
<sequence>MSLSARVHGLRGPLANVGGLCLPDLLVDQLTGMILPKPFDSKSSRKVKRFLREVVHSWGQPKTYTVDQDIILDHGNGAAEAAVKVWILKSLTEDMQGDWVQVAYQFRNAYNAHRRPRLHGGTRHGHREFALDEQVRVLLQRSDTAAAVIIDDVTHAKVQLAQAAQLRRGNAVREDVVEFAEGCLV</sequence>
<dbReference type="SUPFAM" id="SSF53098">
    <property type="entry name" value="Ribonuclease H-like"/>
    <property type="match status" value="1"/>
</dbReference>
<organism evidence="1 2">
    <name type="scientific">Sphaeroforma arctica JP610</name>
    <dbReference type="NCBI Taxonomy" id="667725"/>
    <lineage>
        <taxon>Eukaryota</taxon>
        <taxon>Ichthyosporea</taxon>
        <taxon>Ichthyophonida</taxon>
        <taxon>Sphaeroforma</taxon>
    </lineage>
</organism>
<dbReference type="EMBL" id="KQ242906">
    <property type="protein sequence ID" value="KNC76942.1"/>
    <property type="molecule type" value="Genomic_DNA"/>
</dbReference>
<evidence type="ECO:0000313" key="2">
    <source>
        <dbReference type="Proteomes" id="UP000054560"/>
    </source>
</evidence>
<dbReference type="GeneID" id="25911089"/>
<reference evidence="1 2" key="1">
    <citation type="submission" date="2011-02" db="EMBL/GenBank/DDBJ databases">
        <title>The Genome Sequence of Sphaeroforma arctica JP610.</title>
        <authorList>
            <consortium name="The Broad Institute Genome Sequencing Platform"/>
            <person name="Russ C."/>
            <person name="Cuomo C."/>
            <person name="Young S.K."/>
            <person name="Zeng Q."/>
            <person name="Gargeya S."/>
            <person name="Alvarado L."/>
            <person name="Berlin A."/>
            <person name="Chapman S.B."/>
            <person name="Chen Z."/>
            <person name="Freedman E."/>
            <person name="Gellesch M."/>
            <person name="Goldberg J."/>
            <person name="Griggs A."/>
            <person name="Gujja S."/>
            <person name="Heilman E."/>
            <person name="Heiman D."/>
            <person name="Howarth C."/>
            <person name="Mehta T."/>
            <person name="Neiman D."/>
            <person name="Pearson M."/>
            <person name="Roberts A."/>
            <person name="Saif S."/>
            <person name="Shea T."/>
            <person name="Shenoy N."/>
            <person name="Sisk P."/>
            <person name="Stolte C."/>
            <person name="Sykes S."/>
            <person name="White J."/>
            <person name="Yandava C."/>
            <person name="Burger G."/>
            <person name="Gray M.W."/>
            <person name="Holland P.W.H."/>
            <person name="King N."/>
            <person name="Lang F.B.F."/>
            <person name="Roger A.J."/>
            <person name="Ruiz-Trillo I."/>
            <person name="Haas B."/>
            <person name="Nusbaum C."/>
            <person name="Birren B."/>
        </authorList>
    </citation>
    <scope>NUCLEOTIDE SEQUENCE [LARGE SCALE GENOMIC DNA]</scope>
    <source>
        <strain evidence="1 2">JP610</strain>
    </source>
</reference>
<keyword evidence="2" id="KW-1185">Reference proteome</keyword>
<name>A0A0L0FJI1_9EUKA</name>
<dbReference type="InterPro" id="IPR012337">
    <property type="entry name" value="RNaseH-like_sf"/>
</dbReference>
<evidence type="ECO:0000313" key="1">
    <source>
        <dbReference type="EMBL" id="KNC76942.1"/>
    </source>
</evidence>
<dbReference type="AlphaFoldDB" id="A0A0L0FJI1"/>
<protein>
    <submittedName>
        <fullName evidence="1">Uncharacterized protein</fullName>
    </submittedName>
</protein>
<gene>
    <name evidence="1" type="ORF">SARC_10585</name>
</gene>
<dbReference type="Proteomes" id="UP000054560">
    <property type="component" value="Unassembled WGS sequence"/>
</dbReference>